<dbReference type="EMBL" id="JACYFT010000006">
    <property type="protein sequence ID" value="MBD8051969.1"/>
    <property type="molecule type" value="Genomic_DNA"/>
</dbReference>
<evidence type="ECO:0000313" key="1">
    <source>
        <dbReference type="EMBL" id="MBD8051969.1"/>
    </source>
</evidence>
<comment type="caution">
    <text evidence="1">The sequence shown here is derived from an EMBL/GenBank/DDBJ whole genome shotgun (WGS) entry which is preliminary data.</text>
</comment>
<organism evidence="1 2">
    <name type="scientific">Limnohabitans radicicola</name>
    <dbReference type="NCBI Taxonomy" id="2771427"/>
    <lineage>
        <taxon>Bacteria</taxon>
        <taxon>Pseudomonadati</taxon>
        <taxon>Pseudomonadota</taxon>
        <taxon>Betaproteobacteria</taxon>
        <taxon>Burkholderiales</taxon>
        <taxon>Comamonadaceae</taxon>
        <taxon>Limnohabitans</taxon>
    </lineage>
</organism>
<keyword evidence="2" id="KW-1185">Reference proteome</keyword>
<proteinExistence type="predicted"/>
<sequence length="105" mass="11810">MSLSLAEYARLERAAAQFSERATTHLKRRAFAHLDDAVLVPPELGERLQDLVFLVRNIATNVNQMARHSNEIQAVLDAKAPFHEVARLEAALRAMVERPVRQPSP</sequence>
<dbReference type="Proteomes" id="UP000647424">
    <property type="component" value="Unassembled WGS sequence"/>
</dbReference>
<name>A0A927FI85_9BURK</name>
<accession>A0A927FI85</accession>
<reference evidence="1" key="1">
    <citation type="submission" date="2020-09" db="EMBL/GenBank/DDBJ databases">
        <title>Genome seq and assembly of Limnohabitants sp.</title>
        <authorList>
            <person name="Chhetri G."/>
        </authorList>
    </citation>
    <scope>NUCLEOTIDE SEQUENCE</scope>
    <source>
        <strain evidence="1">JUR4</strain>
    </source>
</reference>
<dbReference type="AlphaFoldDB" id="A0A927FI85"/>
<gene>
    <name evidence="1" type="primary">mobC</name>
    <name evidence="1" type="ORF">IC609_15640</name>
</gene>
<evidence type="ECO:0000313" key="2">
    <source>
        <dbReference type="Proteomes" id="UP000647424"/>
    </source>
</evidence>
<dbReference type="RefSeq" id="WP_191820461.1">
    <property type="nucleotide sequence ID" value="NZ_JACYFT010000006.1"/>
</dbReference>
<protein>
    <submittedName>
        <fullName evidence="1">Plasmid mobilization relaxosome protein MobC</fullName>
    </submittedName>
</protein>